<evidence type="ECO:0000313" key="2">
    <source>
        <dbReference type="EMBL" id="EYC33183.1"/>
    </source>
</evidence>
<reference evidence="3" key="1">
    <citation type="journal article" date="2015" name="Nat. Genet.">
        <title>The genome and transcriptome of the zoonotic hookworm Ancylostoma ceylanicum identify infection-specific gene families.</title>
        <authorList>
            <person name="Schwarz E.M."/>
            <person name="Hu Y."/>
            <person name="Antoshechkin I."/>
            <person name="Miller M.M."/>
            <person name="Sternberg P.W."/>
            <person name="Aroian R.V."/>
        </authorList>
    </citation>
    <scope>NUCLEOTIDE SEQUENCE</scope>
    <source>
        <strain evidence="3">HY135</strain>
    </source>
</reference>
<dbReference type="Proteomes" id="UP000024635">
    <property type="component" value="Unassembled WGS sequence"/>
</dbReference>
<dbReference type="AlphaFoldDB" id="A0A016W2H0"/>
<protein>
    <submittedName>
        <fullName evidence="2">Uncharacterized protein</fullName>
    </submittedName>
</protein>
<evidence type="ECO:0000313" key="3">
    <source>
        <dbReference type="Proteomes" id="UP000024635"/>
    </source>
</evidence>
<evidence type="ECO:0000256" key="1">
    <source>
        <dbReference type="SAM" id="MobiDB-lite"/>
    </source>
</evidence>
<name>A0A016W2H0_9BILA</name>
<proteinExistence type="predicted"/>
<feature type="compositionally biased region" description="Low complexity" evidence="1">
    <location>
        <begin position="45"/>
        <end position="56"/>
    </location>
</feature>
<organism evidence="2 3">
    <name type="scientific">Ancylostoma ceylanicum</name>
    <dbReference type="NCBI Taxonomy" id="53326"/>
    <lineage>
        <taxon>Eukaryota</taxon>
        <taxon>Metazoa</taxon>
        <taxon>Ecdysozoa</taxon>
        <taxon>Nematoda</taxon>
        <taxon>Chromadorea</taxon>
        <taxon>Rhabditida</taxon>
        <taxon>Rhabditina</taxon>
        <taxon>Rhabditomorpha</taxon>
        <taxon>Strongyloidea</taxon>
        <taxon>Ancylostomatidae</taxon>
        <taxon>Ancylostomatinae</taxon>
        <taxon>Ancylostoma</taxon>
    </lineage>
</organism>
<accession>A0A016W2H0</accession>
<dbReference type="EMBL" id="JARK01001338">
    <property type="protein sequence ID" value="EYC33183.1"/>
    <property type="molecule type" value="Genomic_DNA"/>
</dbReference>
<keyword evidence="3" id="KW-1185">Reference proteome</keyword>
<gene>
    <name evidence="2" type="primary">Acey_s0002.g650</name>
    <name evidence="2" type="ORF">Y032_0002g650</name>
</gene>
<comment type="caution">
    <text evidence="2">The sequence shown here is derived from an EMBL/GenBank/DDBJ whole genome shotgun (WGS) entry which is preliminary data.</text>
</comment>
<sequence>MINESSAGPMLTPTSIITQLGSGVFFFVPCLGRSTLMLHGNGPPSNVSSRNDISSSPLHPRIVTPAVN</sequence>
<feature type="region of interest" description="Disordered" evidence="1">
    <location>
        <begin position="39"/>
        <end position="68"/>
    </location>
</feature>